<protein>
    <recommendedName>
        <fullName evidence="1">F-box domain-containing protein</fullName>
    </recommendedName>
</protein>
<dbReference type="PROSITE" id="PS50181">
    <property type="entry name" value="FBOX"/>
    <property type="match status" value="1"/>
</dbReference>
<comment type="caution">
    <text evidence="2">The sequence shown here is derived from an EMBL/GenBank/DDBJ whole genome shotgun (WGS) entry which is preliminary data.</text>
</comment>
<dbReference type="InterPro" id="IPR001810">
    <property type="entry name" value="F-box_dom"/>
</dbReference>
<proteinExistence type="predicted"/>
<accession>A0A9N8PSK2</accession>
<name>A0A9N8PSK2_9PEZI</name>
<dbReference type="EMBL" id="CAINUL010000009">
    <property type="protein sequence ID" value="CAD0111255.1"/>
    <property type="molecule type" value="Genomic_DNA"/>
</dbReference>
<keyword evidence="3" id="KW-1185">Reference proteome</keyword>
<gene>
    <name evidence="2" type="ORF">AWRI4620_LOCUS5510</name>
</gene>
<dbReference type="Proteomes" id="UP000745764">
    <property type="component" value="Unassembled WGS sequence"/>
</dbReference>
<evidence type="ECO:0000313" key="3">
    <source>
        <dbReference type="Proteomes" id="UP000745764"/>
    </source>
</evidence>
<dbReference type="OrthoDB" id="3438345at2759"/>
<evidence type="ECO:0000313" key="2">
    <source>
        <dbReference type="EMBL" id="CAD0111255.1"/>
    </source>
</evidence>
<sequence length="408" mass="45681">MARFSDLPSEIVESVVCLLELRDIRSLRLASRATEAASSQAYFQTFFLSKTIELETEAVASFAAITESSRFAVLLQDLCINGISPTLEASELNSEHVDMLSTAFLNLLKHCNQYCLRSLTVGVNDKVSSLSRNSRFIVGASAVKAALYAVRNSGLLVEKLNFLHNIKECSVPCTTFDSLLEAARQVRFSRLRSLSISLTQRFPEPDFDEEAEDELADCITDNSKADLQGVEAAINFLALASSHVEELNLHWYNTSSYPPSPTDVLLRGWFDQLSDTVFFRNLRNLTLRGLHASQPPLLKVLMSPSLQTVHLEFIRLSGSLRPILDCLTSPNRALNQFYLDDIYEEKLVHFFIQGKPKFPYSGRVPGPSTVLRKGTEVTLPLEYGYAGGRSLGSPELMRLQRRRRQDFG</sequence>
<reference evidence="2" key="1">
    <citation type="submission" date="2020-06" db="EMBL/GenBank/DDBJ databases">
        <authorList>
            <person name="Onetto C."/>
        </authorList>
    </citation>
    <scope>NUCLEOTIDE SEQUENCE</scope>
</reference>
<organism evidence="2 3">
    <name type="scientific">Aureobasidium uvarum</name>
    <dbReference type="NCBI Taxonomy" id="2773716"/>
    <lineage>
        <taxon>Eukaryota</taxon>
        <taxon>Fungi</taxon>
        <taxon>Dikarya</taxon>
        <taxon>Ascomycota</taxon>
        <taxon>Pezizomycotina</taxon>
        <taxon>Dothideomycetes</taxon>
        <taxon>Dothideomycetidae</taxon>
        <taxon>Dothideales</taxon>
        <taxon>Saccotheciaceae</taxon>
        <taxon>Aureobasidium</taxon>
    </lineage>
</organism>
<feature type="domain" description="F-box" evidence="1">
    <location>
        <begin position="1"/>
        <end position="46"/>
    </location>
</feature>
<evidence type="ECO:0000259" key="1">
    <source>
        <dbReference type="PROSITE" id="PS50181"/>
    </source>
</evidence>
<dbReference type="AlphaFoldDB" id="A0A9N8PSK2"/>